<dbReference type="Proteomes" id="UP001652628">
    <property type="component" value="Chromosome 3"/>
</dbReference>
<name>A0AB40ABE5_DROSZ</name>
<dbReference type="RefSeq" id="XP_065721780.2">
    <property type="nucleotide sequence ID" value="XM_065865708.2"/>
</dbReference>
<protein>
    <submittedName>
        <fullName evidence="2 3">Uncharacterized protein</fullName>
    </submittedName>
</protein>
<keyword evidence="1" id="KW-1185">Reference proteome</keyword>
<sequence>MTTALGRRPAWTRSASIPVPCPMPVELRVAARCRTLLESAPARRAAPEMPGWDACSWSTASRMNSVPREASAPTASGVPCSCACQGTCKSNSTCPSSTSFRITFVPRSWSANWRTSVSRMKAVSDVYGRAKWESVCLGSAACVWNAESVVRSPMPLQEGILRRSQVRVQQRRR</sequence>
<evidence type="ECO:0000313" key="1">
    <source>
        <dbReference type="Proteomes" id="UP001652628"/>
    </source>
</evidence>
<dbReference type="GeneID" id="118878096"/>
<reference evidence="2 3" key="1">
    <citation type="submission" date="2025-05" db="UniProtKB">
        <authorList>
            <consortium name="RefSeq"/>
        </authorList>
    </citation>
    <scope>IDENTIFICATION</scope>
</reference>
<organism evidence="1 2">
    <name type="scientific">Drosophila suzukii</name>
    <name type="common">Spotted-wing drosophila fruit fly</name>
    <dbReference type="NCBI Taxonomy" id="28584"/>
    <lineage>
        <taxon>Eukaryota</taxon>
        <taxon>Metazoa</taxon>
        <taxon>Ecdysozoa</taxon>
        <taxon>Arthropoda</taxon>
        <taxon>Hexapoda</taxon>
        <taxon>Insecta</taxon>
        <taxon>Pterygota</taxon>
        <taxon>Neoptera</taxon>
        <taxon>Endopterygota</taxon>
        <taxon>Diptera</taxon>
        <taxon>Brachycera</taxon>
        <taxon>Muscomorpha</taxon>
        <taxon>Ephydroidea</taxon>
        <taxon>Drosophilidae</taxon>
        <taxon>Drosophila</taxon>
        <taxon>Sophophora</taxon>
    </lineage>
</organism>
<dbReference type="RefSeq" id="XP_036675308.3">
    <property type="nucleotide sequence ID" value="XM_036819413.3"/>
</dbReference>
<dbReference type="AlphaFoldDB" id="A0AB40ABE5"/>
<evidence type="ECO:0000313" key="2">
    <source>
        <dbReference type="RefSeq" id="XP_036675308.3"/>
    </source>
</evidence>
<proteinExistence type="predicted"/>
<gene>
    <name evidence="2 3" type="primary">LOC118878096</name>
</gene>
<evidence type="ECO:0000313" key="3">
    <source>
        <dbReference type="RefSeq" id="XP_065721780.2"/>
    </source>
</evidence>
<accession>A0AB40ABE5</accession>